<dbReference type="RefSeq" id="WP_168047278.1">
    <property type="nucleotide sequence ID" value="NZ_JAATJR010000001.1"/>
</dbReference>
<accession>A0ABX1ETJ3</accession>
<reference evidence="1 2" key="1">
    <citation type="submission" date="2020-03" db="EMBL/GenBank/DDBJ databases">
        <title>Roseomonas selenitidurans sp. nov. isolated from soil.</title>
        <authorList>
            <person name="Liu H."/>
        </authorList>
    </citation>
    <scope>NUCLEOTIDE SEQUENCE [LARGE SCALE GENOMIC DNA]</scope>
    <source>
        <strain evidence="1 2">JCM 15073</strain>
    </source>
</reference>
<dbReference type="SUPFAM" id="SSF48452">
    <property type="entry name" value="TPR-like"/>
    <property type="match status" value="1"/>
</dbReference>
<gene>
    <name evidence="1" type="ORF">HB662_03825</name>
</gene>
<organism evidence="1 2">
    <name type="scientific">Falsiroseomonas frigidaquae</name>
    <dbReference type="NCBI Taxonomy" id="487318"/>
    <lineage>
        <taxon>Bacteria</taxon>
        <taxon>Pseudomonadati</taxon>
        <taxon>Pseudomonadota</taxon>
        <taxon>Alphaproteobacteria</taxon>
        <taxon>Acetobacterales</taxon>
        <taxon>Roseomonadaceae</taxon>
        <taxon>Falsiroseomonas</taxon>
    </lineage>
</organism>
<protein>
    <submittedName>
        <fullName evidence="1">Tetratricopeptide repeat protein</fullName>
    </submittedName>
</protein>
<sequence length="143" mass="15725">MPKPWSWLAPREAVEAMRETLAFDPHCPPRTRAVLGRSLLLADQPEDALRQLHLCAAQMPDFAPCQGTIVVAAIETGLIEEARVALAQMRRLHPEWAAGGKPFPRFLRRPEDISRFEKAFSLARRLDSVAAAGGLMTPSATAS</sequence>
<keyword evidence="2" id="KW-1185">Reference proteome</keyword>
<proteinExistence type="predicted"/>
<dbReference type="Gene3D" id="1.25.40.10">
    <property type="entry name" value="Tetratricopeptide repeat domain"/>
    <property type="match status" value="1"/>
</dbReference>
<comment type="caution">
    <text evidence="1">The sequence shown here is derived from an EMBL/GenBank/DDBJ whole genome shotgun (WGS) entry which is preliminary data.</text>
</comment>
<evidence type="ECO:0000313" key="1">
    <source>
        <dbReference type="EMBL" id="NKE43892.1"/>
    </source>
</evidence>
<evidence type="ECO:0000313" key="2">
    <source>
        <dbReference type="Proteomes" id="UP000765160"/>
    </source>
</evidence>
<name>A0ABX1ETJ3_9PROT</name>
<dbReference type="EMBL" id="JAAVTX010000001">
    <property type="protein sequence ID" value="NKE43892.1"/>
    <property type="molecule type" value="Genomic_DNA"/>
</dbReference>
<dbReference type="InterPro" id="IPR011990">
    <property type="entry name" value="TPR-like_helical_dom_sf"/>
</dbReference>
<dbReference type="Proteomes" id="UP000765160">
    <property type="component" value="Unassembled WGS sequence"/>
</dbReference>